<sequence length="175" mass="20397">MADLKVFTDGHEPKTICYLIRKNKSGQNEILLAKHRKQGKRNGVGGKVGDKEAWKDETIEEGAIREVREELGVEVKDMVERGIVNFIFEMNGKLEKVCGHIFFITKWEGEPQGIEVDDPQWFSIDSIPWEELWENDKEWLQPLLDNEFGFLEAEYDFGRTSDEKVAAVNYFKWRV</sequence>
<protein>
    <submittedName>
        <fullName evidence="7">NUDIX hydrolase</fullName>
    </submittedName>
</protein>
<dbReference type="GO" id="GO:0046872">
    <property type="term" value="F:metal ion binding"/>
    <property type="evidence" value="ECO:0007669"/>
    <property type="project" value="UniProtKB-KW"/>
</dbReference>
<name>A0A0G0MS11_9BACT</name>
<evidence type="ECO:0000256" key="5">
    <source>
        <dbReference type="ARBA" id="ARBA00022842"/>
    </source>
</evidence>
<organism evidence="7 8">
    <name type="scientific">candidate division WS6 bacterium GW2011_GWF2_39_15</name>
    <dbReference type="NCBI Taxonomy" id="1619100"/>
    <lineage>
        <taxon>Bacteria</taxon>
        <taxon>Candidatus Dojkabacteria</taxon>
    </lineage>
</organism>
<dbReference type="EMBL" id="LBWK01000001">
    <property type="protein sequence ID" value="KKR05968.1"/>
    <property type="molecule type" value="Genomic_DNA"/>
</dbReference>
<dbReference type="GO" id="GO:0008413">
    <property type="term" value="F:8-oxo-7,8-dihydroguanosine triphosphate pyrophosphatase activity"/>
    <property type="evidence" value="ECO:0007669"/>
    <property type="project" value="TreeGrafter"/>
</dbReference>
<dbReference type="CDD" id="cd03427">
    <property type="entry name" value="NUDIX_MTH1_Nudt1"/>
    <property type="match status" value="1"/>
</dbReference>
<keyword evidence="5" id="KW-0460">Magnesium</keyword>
<dbReference type="SUPFAM" id="SSF55811">
    <property type="entry name" value="Nudix"/>
    <property type="match status" value="1"/>
</dbReference>
<evidence type="ECO:0000256" key="4">
    <source>
        <dbReference type="ARBA" id="ARBA00022801"/>
    </source>
</evidence>
<dbReference type="GO" id="GO:0042262">
    <property type="term" value="P:DNA protection"/>
    <property type="evidence" value="ECO:0007669"/>
    <property type="project" value="TreeGrafter"/>
</dbReference>
<dbReference type="Pfam" id="PF00293">
    <property type="entry name" value="NUDIX"/>
    <property type="match status" value="1"/>
</dbReference>
<evidence type="ECO:0000256" key="3">
    <source>
        <dbReference type="ARBA" id="ARBA00022723"/>
    </source>
</evidence>
<proteinExistence type="inferred from homology"/>
<dbReference type="InterPro" id="IPR000086">
    <property type="entry name" value="NUDIX_hydrolase_dom"/>
</dbReference>
<dbReference type="PANTHER" id="PTHR43758:SF2">
    <property type="entry name" value="OXIDIZED PURINE NUCLEOSIDE TRIPHOSPHATE HYDROLASE"/>
    <property type="match status" value="1"/>
</dbReference>
<comment type="cofactor">
    <cofactor evidence="1">
        <name>Mg(2+)</name>
        <dbReference type="ChEBI" id="CHEBI:18420"/>
    </cofactor>
</comment>
<comment type="similarity">
    <text evidence="2">Belongs to the Nudix hydrolase family.</text>
</comment>
<dbReference type="InterPro" id="IPR015797">
    <property type="entry name" value="NUDIX_hydrolase-like_dom_sf"/>
</dbReference>
<evidence type="ECO:0000259" key="6">
    <source>
        <dbReference type="PROSITE" id="PS51462"/>
    </source>
</evidence>
<reference evidence="7 8" key="1">
    <citation type="journal article" date="2015" name="Nature">
        <title>rRNA introns, odd ribosomes, and small enigmatic genomes across a large radiation of phyla.</title>
        <authorList>
            <person name="Brown C.T."/>
            <person name="Hug L.A."/>
            <person name="Thomas B.C."/>
            <person name="Sharon I."/>
            <person name="Castelle C.J."/>
            <person name="Singh A."/>
            <person name="Wilkins M.J."/>
            <person name="Williams K.H."/>
            <person name="Banfield J.F."/>
        </authorList>
    </citation>
    <scope>NUCLEOTIDE SEQUENCE [LARGE SCALE GENOMIC DNA]</scope>
</reference>
<evidence type="ECO:0000256" key="2">
    <source>
        <dbReference type="ARBA" id="ARBA00005582"/>
    </source>
</evidence>
<evidence type="ECO:0000313" key="8">
    <source>
        <dbReference type="Proteomes" id="UP000034799"/>
    </source>
</evidence>
<accession>A0A0G0MS11</accession>
<dbReference type="STRING" id="1619100.UT34_C0001G0008"/>
<dbReference type="Proteomes" id="UP000034799">
    <property type="component" value="Unassembled WGS sequence"/>
</dbReference>
<feature type="domain" description="Nudix hydrolase" evidence="6">
    <location>
        <begin position="10"/>
        <end position="145"/>
    </location>
</feature>
<dbReference type="Gene3D" id="3.90.79.10">
    <property type="entry name" value="Nucleoside Triphosphate Pyrophosphohydrolase"/>
    <property type="match status" value="1"/>
</dbReference>
<evidence type="ECO:0000256" key="1">
    <source>
        <dbReference type="ARBA" id="ARBA00001946"/>
    </source>
</evidence>
<gene>
    <name evidence="7" type="ORF">UT34_C0001G0008</name>
</gene>
<comment type="caution">
    <text evidence="7">The sequence shown here is derived from an EMBL/GenBank/DDBJ whole genome shotgun (WGS) entry which is preliminary data.</text>
</comment>
<dbReference type="PANTHER" id="PTHR43758">
    <property type="entry name" value="7,8-DIHYDRO-8-OXOGUANINE TRIPHOSPHATASE"/>
    <property type="match status" value="1"/>
</dbReference>
<keyword evidence="4 7" id="KW-0378">Hydrolase</keyword>
<dbReference type="GO" id="GO:0005737">
    <property type="term" value="C:cytoplasm"/>
    <property type="evidence" value="ECO:0007669"/>
    <property type="project" value="TreeGrafter"/>
</dbReference>
<dbReference type="PROSITE" id="PS51462">
    <property type="entry name" value="NUDIX"/>
    <property type="match status" value="1"/>
</dbReference>
<keyword evidence="3" id="KW-0479">Metal-binding</keyword>
<dbReference type="AlphaFoldDB" id="A0A0G0MS11"/>
<evidence type="ECO:0000313" key="7">
    <source>
        <dbReference type="EMBL" id="KKR05968.1"/>
    </source>
</evidence>